<dbReference type="InterPro" id="IPR002347">
    <property type="entry name" value="SDR_fam"/>
</dbReference>
<name>A0A1X7HFY7_9BACL</name>
<keyword evidence="2" id="KW-1185">Reference proteome</keyword>
<sequence>MYEDLRGKVVFITGTGSGIGRSTALSFARQCASIFVVDLYETEGKRTIEECESLGGKGAFRKADVSIGSEVEEAVSTCLRTFQRIDIGVNNAGICIGGLTAKCNEEDFDNVISVNLKGTWLCMKHEIQAMTLQGRGVIIKYCFNCWTRERALLDNYLESGQQEAFRQVVAEIFD</sequence>
<dbReference type="AlphaFoldDB" id="A0A1X7HFY7"/>
<evidence type="ECO:0000313" key="1">
    <source>
        <dbReference type="EMBL" id="SMF85850.1"/>
    </source>
</evidence>
<accession>A0A1X7HFY7</accession>
<dbReference type="PANTHER" id="PTHR42820:SF1">
    <property type="entry name" value="SHORT-CHAIN DEHYDROGENASE_REDUCTASE FAMILY PROTEIN"/>
    <property type="match status" value="1"/>
</dbReference>
<dbReference type="PRINTS" id="PR00081">
    <property type="entry name" value="GDHRDH"/>
</dbReference>
<protein>
    <submittedName>
        <fullName evidence="1">Dehydrogenases with different specificities (Related to short-chain alcohol dehydrogenases)</fullName>
    </submittedName>
</protein>
<proteinExistence type="predicted"/>
<organism evidence="1 2">
    <name type="scientific">Paenibacillus uliginis N3/975</name>
    <dbReference type="NCBI Taxonomy" id="1313296"/>
    <lineage>
        <taxon>Bacteria</taxon>
        <taxon>Bacillati</taxon>
        <taxon>Bacillota</taxon>
        <taxon>Bacilli</taxon>
        <taxon>Bacillales</taxon>
        <taxon>Paenibacillaceae</taxon>
        <taxon>Paenibacillus</taxon>
    </lineage>
</organism>
<gene>
    <name evidence="1" type="ORF">SAMN05661091_3190</name>
</gene>
<dbReference type="EMBL" id="LT840184">
    <property type="protein sequence ID" value="SMF85850.1"/>
    <property type="molecule type" value="Genomic_DNA"/>
</dbReference>
<dbReference type="CDD" id="cd05233">
    <property type="entry name" value="SDR_c"/>
    <property type="match status" value="1"/>
</dbReference>
<evidence type="ECO:0000313" key="2">
    <source>
        <dbReference type="Proteomes" id="UP000192940"/>
    </source>
</evidence>
<dbReference type="Gene3D" id="3.40.50.720">
    <property type="entry name" value="NAD(P)-binding Rossmann-like Domain"/>
    <property type="match status" value="1"/>
</dbReference>
<reference evidence="1 2" key="1">
    <citation type="submission" date="2017-04" db="EMBL/GenBank/DDBJ databases">
        <authorList>
            <person name="Afonso C.L."/>
            <person name="Miller P.J."/>
            <person name="Scott M.A."/>
            <person name="Spackman E."/>
            <person name="Goraichik I."/>
            <person name="Dimitrov K.M."/>
            <person name="Suarez D.L."/>
            <person name="Swayne D.E."/>
        </authorList>
    </citation>
    <scope>NUCLEOTIDE SEQUENCE [LARGE SCALE GENOMIC DNA]</scope>
    <source>
        <strain evidence="1 2">N3/975</strain>
    </source>
</reference>
<dbReference type="PANTHER" id="PTHR42820">
    <property type="entry name" value="SHORT-CHAIN DEHYDROGENASE REDUCTASE"/>
    <property type="match status" value="1"/>
</dbReference>
<dbReference type="Proteomes" id="UP000192940">
    <property type="component" value="Chromosome I"/>
</dbReference>
<dbReference type="STRING" id="1313296.SAMN05661091_3190"/>
<dbReference type="InterPro" id="IPR036291">
    <property type="entry name" value="NAD(P)-bd_dom_sf"/>
</dbReference>
<dbReference type="Pfam" id="PF00106">
    <property type="entry name" value="adh_short"/>
    <property type="match status" value="1"/>
</dbReference>
<dbReference type="SUPFAM" id="SSF51735">
    <property type="entry name" value="NAD(P)-binding Rossmann-fold domains"/>
    <property type="match status" value="1"/>
</dbReference>
<dbReference type="RefSeq" id="WP_208914082.1">
    <property type="nucleotide sequence ID" value="NZ_LT840184.1"/>
</dbReference>